<feature type="transmembrane region" description="Helical" evidence="6">
    <location>
        <begin position="270"/>
        <end position="292"/>
    </location>
</feature>
<evidence type="ECO:0000259" key="7">
    <source>
        <dbReference type="PROSITE" id="PS50928"/>
    </source>
</evidence>
<feature type="transmembrane region" description="Helical" evidence="6">
    <location>
        <begin position="83"/>
        <end position="106"/>
    </location>
</feature>
<evidence type="ECO:0000256" key="5">
    <source>
        <dbReference type="ARBA" id="ARBA00023136"/>
    </source>
</evidence>
<dbReference type="Gene3D" id="1.10.3720.10">
    <property type="entry name" value="MetI-like"/>
    <property type="match status" value="1"/>
</dbReference>
<evidence type="ECO:0000313" key="9">
    <source>
        <dbReference type="Proteomes" id="UP000293846"/>
    </source>
</evidence>
<dbReference type="Pfam" id="PF00528">
    <property type="entry name" value="BPD_transp_1"/>
    <property type="match status" value="1"/>
</dbReference>
<sequence>MNKLLKLNYSLYIGIICVSILLFLCIFGPMMASHSLTETLETQYTDGKVISPPMEPFETVDYPLGTDKWGYDLLSMILHGIRYTVFIALAITLIKMIVGTVLGLYIGQWKRTPGWMVAFENAWSYVPLFLILYFFMRPINFNSQLETSTLLGYFIVIASIISIPSIVSSVRLKTVELNKSVYIEAAKALGASNNRLIWRHIFPQLKETILVMFILEIVYVITIMGQLALVNIFVGGTLRRFDPLIYLSVTKELSGLVGQARLNIYGNTHILIVPLIVLLFTTISFSLLANGLKNRFQSNYARTPWIRIGQVPRMKPVRKKFGEKRKLWPPRGESIAILALFLVFIGAGTYVYLTKDSDVGVKNYSKAAYDIHLAMDENGLFDTEATIQVKNKSEDDWDELVFYFIPNVFTEGHSFDSVKGNATVKVKEIEVDGEKADYSLKKDTLKISLADNMKGKSKHTVKVAYEFTPPEQGVRFSKEKDNYYLAQWYPMLATYQNGKWNKEDYSDGVETYHVGFSDYKVTYKLPEGYSFISSAEKDPKPEANEGSVKIKKIRDFFIAVTKDMDIHEATANDGVKIRLFTKIDHDKNIDESLKLAKDALSFYQEKIGAYPHKQLDIILDNGLFMEYPGIVTINPYIQDSNFYRLSIVHEIAHQYFYGVVANDQYNEGWVDEGITEFATSLYFYIAENQWEGQAFATPKYRMEWIREAGLGRQYSNVPVHELKDTGYIYGQPAVELLKMMKSKYQLKGDDVKEVSMQFLSDYYHHFMYKEVDTSEFIRFTKDYFLVPSGYFNGWLNK</sequence>
<dbReference type="OrthoDB" id="9814383at2"/>
<dbReference type="SUPFAM" id="SSF161098">
    <property type="entry name" value="MetI-like"/>
    <property type="match status" value="1"/>
</dbReference>
<dbReference type="EMBL" id="SJTH01000004">
    <property type="protein sequence ID" value="TCJ05461.1"/>
    <property type="molecule type" value="Genomic_DNA"/>
</dbReference>
<dbReference type="InterPro" id="IPR042097">
    <property type="entry name" value="Aminopeptidase_N-like_N_sf"/>
</dbReference>
<dbReference type="Pfam" id="PF01433">
    <property type="entry name" value="Peptidase_M1"/>
    <property type="match status" value="1"/>
</dbReference>
<gene>
    <name evidence="8" type="ORF">E0Y62_04745</name>
</gene>
<proteinExistence type="inferred from homology"/>
<dbReference type="GO" id="GO:0005886">
    <property type="term" value="C:plasma membrane"/>
    <property type="evidence" value="ECO:0007669"/>
    <property type="project" value="UniProtKB-SubCell"/>
</dbReference>
<evidence type="ECO:0000256" key="4">
    <source>
        <dbReference type="ARBA" id="ARBA00022989"/>
    </source>
</evidence>
<feature type="transmembrane region" description="Helical" evidence="6">
    <location>
        <begin position="118"/>
        <end position="136"/>
    </location>
</feature>
<organism evidence="8 9">
    <name type="scientific">Cytobacillus praedii</name>
    <dbReference type="NCBI Taxonomy" id="1742358"/>
    <lineage>
        <taxon>Bacteria</taxon>
        <taxon>Bacillati</taxon>
        <taxon>Bacillota</taxon>
        <taxon>Bacilli</taxon>
        <taxon>Bacillales</taxon>
        <taxon>Bacillaceae</taxon>
        <taxon>Cytobacillus</taxon>
    </lineage>
</organism>
<reference evidence="8 9" key="1">
    <citation type="submission" date="2019-03" db="EMBL/GenBank/DDBJ databases">
        <authorList>
            <person name="Jensen L."/>
            <person name="Storgaard J."/>
            <person name="Sulaj E."/>
            <person name="Schramm A."/>
            <person name="Marshall I.P.G."/>
        </authorList>
    </citation>
    <scope>NUCLEOTIDE SEQUENCE [LARGE SCALE GENOMIC DNA]</scope>
    <source>
        <strain evidence="8 9">2017H2G3</strain>
    </source>
</reference>
<evidence type="ECO:0000313" key="8">
    <source>
        <dbReference type="EMBL" id="TCJ05461.1"/>
    </source>
</evidence>
<dbReference type="Gene3D" id="2.60.40.1730">
    <property type="entry name" value="tricorn interacting facor f3 domain"/>
    <property type="match status" value="1"/>
</dbReference>
<name>A0A4V2NUQ6_9BACI</name>
<dbReference type="GO" id="GO:0008237">
    <property type="term" value="F:metallopeptidase activity"/>
    <property type="evidence" value="ECO:0007669"/>
    <property type="project" value="InterPro"/>
</dbReference>
<evidence type="ECO:0000256" key="2">
    <source>
        <dbReference type="ARBA" id="ARBA00022448"/>
    </source>
</evidence>
<dbReference type="PROSITE" id="PS50928">
    <property type="entry name" value="ABC_TM1"/>
    <property type="match status" value="1"/>
</dbReference>
<feature type="transmembrane region" description="Helical" evidence="6">
    <location>
        <begin position="12"/>
        <end position="32"/>
    </location>
</feature>
<keyword evidence="5 6" id="KW-0472">Membrane</keyword>
<comment type="caution">
    <text evidence="8">The sequence shown here is derived from an EMBL/GenBank/DDBJ whole genome shotgun (WGS) entry which is preliminary data.</text>
</comment>
<feature type="transmembrane region" description="Helical" evidence="6">
    <location>
        <begin position="148"/>
        <end position="170"/>
    </location>
</feature>
<keyword evidence="3 6" id="KW-0812">Transmembrane</keyword>
<keyword evidence="2 6" id="KW-0813">Transport</keyword>
<dbReference type="AlphaFoldDB" id="A0A4V2NUQ6"/>
<accession>A0A4V2NUQ6</accession>
<dbReference type="InterPro" id="IPR035906">
    <property type="entry name" value="MetI-like_sf"/>
</dbReference>
<evidence type="ECO:0000256" key="6">
    <source>
        <dbReference type="RuleBase" id="RU363032"/>
    </source>
</evidence>
<comment type="similarity">
    <text evidence="6">Belongs to the binding-protein-dependent transport system permease family.</text>
</comment>
<dbReference type="GO" id="GO:0055085">
    <property type="term" value="P:transmembrane transport"/>
    <property type="evidence" value="ECO:0007669"/>
    <property type="project" value="InterPro"/>
</dbReference>
<dbReference type="Gene3D" id="1.10.390.10">
    <property type="entry name" value="Neutral Protease Domain 2"/>
    <property type="match status" value="1"/>
</dbReference>
<feature type="transmembrane region" description="Helical" evidence="6">
    <location>
        <begin position="334"/>
        <end position="353"/>
    </location>
</feature>
<dbReference type="RefSeq" id="WP_131236277.1">
    <property type="nucleotide sequence ID" value="NZ_SJTH01000004.1"/>
</dbReference>
<dbReference type="InterPro" id="IPR000515">
    <property type="entry name" value="MetI-like"/>
</dbReference>
<evidence type="ECO:0000256" key="1">
    <source>
        <dbReference type="ARBA" id="ARBA00004141"/>
    </source>
</evidence>
<keyword evidence="4 6" id="KW-1133">Transmembrane helix</keyword>
<dbReference type="CDD" id="cd06261">
    <property type="entry name" value="TM_PBP2"/>
    <property type="match status" value="1"/>
</dbReference>
<dbReference type="PANTHER" id="PTHR43839">
    <property type="entry name" value="OPPC IN A BINDING PROTEIN-DEPENDENT TRANSPORT SYSTEM"/>
    <property type="match status" value="1"/>
</dbReference>
<dbReference type="PANTHER" id="PTHR43839:SF3">
    <property type="entry name" value="OLIGOPEPTIDE ABC TRANSPORTER, PERMEASE PROTEIN"/>
    <property type="match status" value="1"/>
</dbReference>
<keyword evidence="9" id="KW-1185">Reference proteome</keyword>
<dbReference type="SUPFAM" id="SSF55486">
    <property type="entry name" value="Metalloproteases ('zincins'), catalytic domain"/>
    <property type="match status" value="1"/>
</dbReference>
<dbReference type="CDD" id="cd09604">
    <property type="entry name" value="M1_APN_like"/>
    <property type="match status" value="1"/>
</dbReference>
<dbReference type="STRING" id="1742358.GCA_001439605_05095"/>
<protein>
    <submittedName>
        <fullName evidence="8">ABC transporter permease subunit</fullName>
    </submittedName>
</protein>
<feature type="transmembrane region" description="Helical" evidence="6">
    <location>
        <begin position="209"/>
        <end position="234"/>
    </location>
</feature>
<dbReference type="Proteomes" id="UP000293846">
    <property type="component" value="Unassembled WGS sequence"/>
</dbReference>
<dbReference type="InterPro" id="IPR014782">
    <property type="entry name" value="Peptidase_M1_dom"/>
</dbReference>
<feature type="domain" description="ABC transmembrane type-1" evidence="7">
    <location>
        <begin position="81"/>
        <end position="289"/>
    </location>
</feature>
<dbReference type="GO" id="GO:0008270">
    <property type="term" value="F:zinc ion binding"/>
    <property type="evidence" value="ECO:0007669"/>
    <property type="project" value="InterPro"/>
</dbReference>
<evidence type="ECO:0000256" key="3">
    <source>
        <dbReference type="ARBA" id="ARBA00022692"/>
    </source>
</evidence>
<comment type="subcellular location">
    <subcellularLocation>
        <location evidence="6">Cell membrane</location>
        <topology evidence="6">Multi-pass membrane protein</topology>
    </subcellularLocation>
    <subcellularLocation>
        <location evidence="1">Membrane</location>
        <topology evidence="1">Multi-pass membrane protein</topology>
    </subcellularLocation>
</comment>
<dbReference type="InterPro" id="IPR027268">
    <property type="entry name" value="Peptidase_M4/M1_CTD_sf"/>
</dbReference>